<sequence length="60" mass="6559">WTAPCNLPKISTTRHTGNGPPEKAGRTQTWAKIAGPDRRGPNGEETCVPFYRETSSSTPF</sequence>
<dbReference type="EMBL" id="CM022225">
    <property type="protein sequence ID" value="KAF7073373.1"/>
    <property type="molecule type" value="Genomic_DNA"/>
</dbReference>
<evidence type="ECO:0000313" key="2">
    <source>
        <dbReference type="EMBL" id="KAF7073373.1"/>
    </source>
</evidence>
<reference evidence="2" key="1">
    <citation type="journal article" date="2017" name="Gigascience">
        <title>The first near-complete assembly of the hexaploid bread wheat genome, Triticum aestivum.</title>
        <authorList>
            <person name="Zimin A.V."/>
            <person name="Puiu D."/>
            <person name="Hall R."/>
            <person name="Kingan S."/>
            <person name="Clavijo B.J."/>
            <person name="Salzberg S.L."/>
        </authorList>
    </citation>
    <scope>NUCLEOTIDE SEQUENCE</scope>
    <source>
        <tissue evidence="2">Leaf</tissue>
    </source>
</reference>
<protein>
    <submittedName>
        <fullName evidence="2">Uncharacterized protein</fullName>
    </submittedName>
</protein>
<feature type="non-terminal residue" evidence="2">
    <location>
        <position position="60"/>
    </location>
</feature>
<feature type="non-terminal residue" evidence="2">
    <location>
        <position position="1"/>
    </location>
</feature>
<accession>A0A9R1HXX7</accession>
<gene>
    <name evidence="2" type="ORF">CFC21_078369</name>
</gene>
<name>A0A9R1HXX7_WHEAT</name>
<comment type="caution">
    <text evidence="2">The sequence shown here is derived from an EMBL/GenBank/DDBJ whole genome shotgun (WGS) entry which is preliminary data.</text>
</comment>
<organism evidence="2">
    <name type="scientific">Triticum aestivum</name>
    <name type="common">Wheat</name>
    <dbReference type="NCBI Taxonomy" id="4565"/>
    <lineage>
        <taxon>Eukaryota</taxon>
        <taxon>Viridiplantae</taxon>
        <taxon>Streptophyta</taxon>
        <taxon>Embryophyta</taxon>
        <taxon>Tracheophyta</taxon>
        <taxon>Spermatophyta</taxon>
        <taxon>Magnoliopsida</taxon>
        <taxon>Liliopsida</taxon>
        <taxon>Poales</taxon>
        <taxon>Poaceae</taxon>
        <taxon>BOP clade</taxon>
        <taxon>Pooideae</taxon>
        <taxon>Triticodae</taxon>
        <taxon>Triticeae</taxon>
        <taxon>Triticinae</taxon>
        <taxon>Triticum</taxon>
    </lineage>
</organism>
<evidence type="ECO:0000256" key="1">
    <source>
        <dbReference type="SAM" id="MobiDB-lite"/>
    </source>
</evidence>
<reference evidence="2" key="2">
    <citation type="submission" date="2020-03" db="EMBL/GenBank/DDBJ databases">
        <title>The second near-complete assembly of the hexaploid bread wheat (Triticum aestivum) genome.</title>
        <authorList>
            <person name="Zimin A.V."/>
            <person name="Puiu D."/>
            <person name="Shumante A."/>
            <person name="Alonge M."/>
            <person name="Salzberg S.L."/>
        </authorList>
    </citation>
    <scope>NUCLEOTIDE SEQUENCE</scope>
    <source>
        <tissue evidence="2">Leaf</tissue>
    </source>
</reference>
<dbReference type="Proteomes" id="UP000815260">
    <property type="component" value="Chromosome 5D"/>
</dbReference>
<dbReference type="AlphaFoldDB" id="A0A9R1HXX7"/>
<feature type="region of interest" description="Disordered" evidence="1">
    <location>
        <begin position="1"/>
        <end position="60"/>
    </location>
</feature>
<proteinExistence type="predicted"/>